<dbReference type="RefSeq" id="WP_380041655.1">
    <property type="nucleotide sequence ID" value="NZ_JBHSEH010000024.1"/>
</dbReference>
<protein>
    <submittedName>
        <fullName evidence="2">Uncharacterized protein</fullName>
    </submittedName>
</protein>
<name>A0ABV8XQH8_9DEIO</name>
<proteinExistence type="predicted"/>
<evidence type="ECO:0000256" key="1">
    <source>
        <dbReference type="SAM" id="MobiDB-lite"/>
    </source>
</evidence>
<reference evidence="3" key="1">
    <citation type="journal article" date="2019" name="Int. J. Syst. Evol. Microbiol.">
        <title>The Global Catalogue of Microorganisms (GCM) 10K type strain sequencing project: providing services to taxonomists for standard genome sequencing and annotation.</title>
        <authorList>
            <consortium name="The Broad Institute Genomics Platform"/>
            <consortium name="The Broad Institute Genome Sequencing Center for Infectious Disease"/>
            <person name="Wu L."/>
            <person name="Ma J."/>
        </authorList>
    </citation>
    <scope>NUCLEOTIDE SEQUENCE [LARGE SCALE GENOMIC DNA]</scope>
    <source>
        <strain evidence="3">CCUG 56029</strain>
    </source>
</reference>
<dbReference type="Proteomes" id="UP001595998">
    <property type="component" value="Unassembled WGS sequence"/>
</dbReference>
<dbReference type="EMBL" id="JBHSEH010000024">
    <property type="protein sequence ID" value="MFC4427809.1"/>
    <property type="molecule type" value="Genomic_DNA"/>
</dbReference>
<gene>
    <name evidence="2" type="ORF">ACFOZ9_16445</name>
</gene>
<keyword evidence="3" id="KW-1185">Reference proteome</keyword>
<evidence type="ECO:0000313" key="3">
    <source>
        <dbReference type="Proteomes" id="UP001595998"/>
    </source>
</evidence>
<organism evidence="2 3">
    <name type="scientific">Deinococcus navajonensis</name>
    <dbReference type="NCBI Taxonomy" id="309884"/>
    <lineage>
        <taxon>Bacteria</taxon>
        <taxon>Thermotogati</taxon>
        <taxon>Deinococcota</taxon>
        <taxon>Deinococci</taxon>
        <taxon>Deinococcales</taxon>
        <taxon>Deinococcaceae</taxon>
        <taxon>Deinococcus</taxon>
    </lineage>
</organism>
<accession>A0ABV8XQH8</accession>
<feature type="region of interest" description="Disordered" evidence="1">
    <location>
        <begin position="89"/>
        <end position="119"/>
    </location>
</feature>
<feature type="compositionally biased region" description="Basic and acidic residues" evidence="1">
    <location>
        <begin position="102"/>
        <end position="119"/>
    </location>
</feature>
<comment type="caution">
    <text evidence="2">The sequence shown here is derived from an EMBL/GenBank/DDBJ whole genome shotgun (WGS) entry which is preliminary data.</text>
</comment>
<sequence length="119" mass="13141">MSHPTVTVPIRQALRYAQERAARLERTQQLELGEDLFVRIAPGGRKFLLFCLDGEPERGVAEAVAAALGLREPRYGWHQGQTLRSMTVMEAGTENDPAGPGPDHEAEPRIPGPDEQRSL</sequence>
<evidence type="ECO:0000313" key="2">
    <source>
        <dbReference type="EMBL" id="MFC4427809.1"/>
    </source>
</evidence>